<organism evidence="12 13">
    <name type="scientific">Anaerosalibacter bizertensis</name>
    <dbReference type="NCBI Taxonomy" id="932217"/>
    <lineage>
        <taxon>Bacteria</taxon>
        <taxon>Bacillati</taxon>
        <taxon>Bacillota</taxon>
        <taxon>Tissierellia</taxon>
        <taxon>Tissierellales</taxon>
        <taxon>Sporanaerobacteraceae</taxon>
        <taxon>Anaerosalibacter</taxon>
    </lineage>
</organism>
<dbReference type="InterPro" id="IPR013822">
    <property type="entry name" value="Signal_recog_particl_SRP54_hlx"/>
</dbReference>
<keyword evidence="5 9" id="KW-0342">GTP-binding</keyword>
<dbReference type="OrthoDB" id="9804720at2"/>
<evidence type="ECO:0000256" key="8">
    <source>
        <dbReference type="ARBA" id="ARBA00048027"/>
    </source>
</evidence>
<keyword evidence="7 9" id="KW-0675">Receptor</keyword>
<sequence>MFKFFKKNKKKEDENVKEDIQKEEIKEEKEYEEILEEKELDKLDESKNGLEVEEKKEDFFTKLKKGLSKTRQGVTDKIDSILRSYGKIDDDLFDELEEVLITADVGVNTTMEIIDNLKNQVKEQKIKESNDIRKLLKEEIEGTLKKVEDSKTDRKLNIEPSPAIILVVGVNGAGKTTTIGKMAWNLKQEGKKVLIAAGDTFRAAAIEQLEEWANRADVDLVAHKEGADPAAVIYDGIQAAKARKSDVLICDTAGRLHNKKNLMNELNKIFRVVEREYPEASKEVLLVVDATTGQNAILQAKVFKEACDITGVVLTKLDGTAKGGVVIALQSELNVPVKLIGVGEGIDDLQPFDTKSFIEALIG</sequence>
<evidence type="ECO:0000259" key="11">
    <source>
        <dbReference type="PROSITE" id="PS00300"/>
    </source>
</evidence>
<dbReference type="CDD" id="cd17874">
    <property type="entry name" value="FtsY"/>
    <property type="match status" value="1"/>
</dbReference>
<proteinExistence type="inferred from homology"/>
<evidence type="ECO:0000256" key="3">
    <source>
        <dbReference type="ARBA" id="ARBA00022741"/>
    </source>
</evidence>
<dbReference type="RefSeq" id="WP_154484565.1">
    <property type="nucleotide sequence ID" value="NZ_VULR01000012.1"/>
</dbReference>
<dbReference type="InterPro" id="IPR042101">
    <property type="entry name" value="SRP54_N_sf"/>
</dbReference>
<dbReference type="GO" id="GO:0005525">
    <property type="term" value="F:GTP binding"/>
    <property type="evidence" value="ECO:0007669"/>
    <property type="project" value="UniProtKB-UniRule"/>
</dbReference>
<evidence type="ECO:0000256" key="5">
    <source>
        <dbReference type="ARBA" id="ARBA00023134"/>
    </source>
</evidence>
<evidence type="ECO:0000256" key="9">
    <source>
        <dbReference type="HAMAP-Rule" id="MF_00920"/>
    </source>
</evidence>
<dbReference type="InterPro" id="IPR027417">
    <property type="entry name" value="P-loop_NTPase"/>
</dbReference>
<dbReference type="SMART" id="SM00382">
    <property type="entry name" value="AAA"/>
    <property type="match status" value="1"/>
</dbReference>
<comment type="subcellular location">
    <subcellularLocation>
        <location evidence="9">Cell membrane</location>
        <topology evidence="9">Peripheral membrane protein</topology>
        <orientation evidence="9">Cytoplasmic side</orientation>
    </subcellularLocation>
    <subcellularLocation>
        <location evidence="9">Cytoplasm</location>
    </subcellularLocation>
</comment>
<dbReference type="GO" id="GO:0006614">
    <property type="term" value="P:SRP-dependent cotranslational protein targeting to membrane"/>
    <property type="evidence" value="ECO:0007669"/>
    <property type="project" value="InterPro"/>
</dbReference>
<dbReference type="InterPro" id="IPR003593">
    <property type="entry name" value="AAA+_ATPase"/>
</dbReference>
<feature type="binding site" evidence="9">
    <location>
        <begin position="251"/>
        <end position="255"/>
    </location>
    <ligand>
        <name>GTP</name>
        <dbReference type="ChEBI" id="CHEBI:37565"/>
    </ligand>
</feature>
<dbReference type="InterPro" id="IPR000897">
    <property type="entry name" value="SRP54_GTPase_dom"/>
</dbReference>
<dbReference type="GO" id="GO:0005737">
    <property type="term" value="C:cytoplasm"/>
    <property type="evidence" value="ECO:0007669"/>
    <property type="project" value="UniProtKB-SubCell"/>
</dbReference>
<dbReference type="AlphaFoldDB" id="A0A844FIY1"/>
<evidence type="ECO:0000313" key="12">
    <source>
        <dbReference type="EMBL" id="MSS43888.1"/>
    </source>
</evidence>
<dbReference type="Pfam" id="PF00448">
    <property type="entry name" value="SRP54"/>
    <property type="match status" value="1"/>
</dbReference>
<keyword evidence="1 9" id="KW-1003">Cell membrane</keyword>
<dbReference type="SUPFAM" id="SSF47364">
    <property type="entry name" value="Domain of the SRP/SRP receptor G-proteins"/>
    <property type="match status" value="1"/>
</dbReference>
<feature type="binding site" evidence="9">
    <location>
        <begin position="315"/>
        <end position="318"/>
    </location>
    <ligand>
        <name>GTP</name>
        <dbReference type="ChEBI" id="CHEBI:37565"/>
    </ligand>
</feature>
<feature type="domain" description="SRP54-type proteins GTP-binding" evidence="11">
    <location>
        <begin position="336"/>
        <end position="349"/>
    </location>
</feature>
<dbReference type="SUPFAM" id="SSF52540">
    <property type="entry name" value="P-loop containing nucleoside triphosphate hydrolases"/>
    <property type="match status" value="1"/>
</dbReference>
<feature type="coiled-coil region" evidence="10">
    <location>
        <begin position="6"/>
        <end position="41"/>
    </location>
</feature>
<keyword evidence="2 9" id="KW-0963">Cytoplasm</keyword>
<dbReference type="EMBL" id="VULR01000012">
    <property type="protein sequence ID" value="MSS43888.1"/>
    <property type="molecule type" value="Genomic_DNA"/>
</dbReference>
<comment type="similarity">
    <text evidence="9">Belongs to the GTP-binding SRP family. FtsY subfamily.</text>
</comment>
<dbReference type="FunFam" id="3.40.50.300:FF:000053">
    <property type="entry name" value="Signal recognition particle receptor FtsY"/>
    <property type="match status" value="1"/>
</dbReference>
<dbReference type="GO" id="GO:0003924">
    <property type="term" value="F:GTPase activity"/>
    <property type="evidence" value="ECO:0007669"/>
    <property type="project" value="UniProtKB-UniRule"/>
</dbReference>
<dbReference type="Gene3D" id="1.20.120.140">
    <property type="entry name" value="Signal recognition particle SRP54, nucleotide-binding domain"/>
    <property type="match status" value="1"/>
</dbReference>
<dbReference type="SMART" id="SM00962">
    <property type="entry name" value="SRP54"/>
    <property type="match status" value="1"/>
</dbReference>
<keyword evidence="3 9" id="KW-0547">Nucleotide-binding</keyword>
<keyword evidence="6 9" id="KW-0472">Membrane</keyword>
<dbReference type="InterPro" id="IPR004390">
    <property type="entry name" value="SR_rcpt_FtsY"/>
</dbReference>
<dbReference type="Gene3D" id="3.40.50.300">
    <property type="entry name" value="P-loop containing nucleotide triphosphate hydrolases"/>
    <property type="match status" value="1"/>
</dbReference>
<keyword evidence="4 9" id="KW-0378">Hydrolase</keyword>
<evidence type="ECO:0000256" key="6">
    <source>
        <dbReference type="ARBA" id="ARBA00023136"/>
    </source>
</evidence>
<dbReference type="NCBIfam" id="TIGR00064">
    <property type="entry name" value="ftsY"/>
    <property type="match status" value="1"/>
</dbReference>
<dbReference type="EC" id="3.6.5.4" evidence="9"/>
<evidence type="ECO:0000256" key="2">
    <source>
        <dbReference type="ARBA" id="ARBA00022490"/>
    </source>
</evidence>
<evidence type="ECO:0000256" key="10">
    <source>
        <dbReference type="SAM" id="Coils"/>
    </source>
</evidence>
<name>A0A844FIY1_9FIRM</name>
<comment type="subunit">
    <text evidence="9">Part of the signal recognition particle protein translocation system, which is composed of SRP and FtsY.</text>
</comment>
<dbReference type="GO" id="GO:0005886">
    <property type="term" value="C:plasma membrane"/>
    <property type="evidence" value="ECO:0007669"/>
    <property type="project" value="UniProtKB-SubCell"/>
</dbReference>
<reference evidence="12 13" key="1">
    <citation type="submission" date="2019-08" db="EMBL/GenBank/DDBJ databases">
        <title>In-depth cultivation of the pig gut microbiome towards novel bacterial diversity and tailored functional studies.</title>
        <authorList>
            <person name="Wylensek D."/>
            <person name="Hitch T.C.A."/>
            <person name="Clavel T."/>
        </authorList>
    </citation>
    <scope>NUCLEOTIDE SEQUENCE [LARGE SCALE GENOMIC DNA]</scope>
    <source>
        <strain evidence="12 13">Med78-601-WT-4W-RMD-3</strain>
    </source>
</reference>
<keyword evidence="10" id="KW-0175">Coiled coil</keyword>
<evidence type="ECO:0000256" key="4">
    <source>
        <dbReference type="ARBA" id="ARBA00022801"/>
    </source>
</evidence>
<protein>
    <recommendedName>
        <fullName evidence="9">Signal recognition particle receptor FtsY</fullName>
        <shortName evidence="9">SRP receptor</shortName>
        <ecNumber evidence="9">3.6.5.4</ecNumber>
    </recommendedName>
</protein>
<dbReference type="FunFam" id="1.20.120.140:FF:000002">
    <property type="entry name" value="Signal recognition particle receptor FtsY"/>
    <property type="match status" value="1"/>
</dbReference>
<dbReference type="Proteomes" id="UP000462760">
    <property type="component" value="Unassembled WGS sequence"/>
</dbReference>
<comment type="catalytic activity">
    <reaction evidence="8 9">
        <text>GTP + H2O = GDP + phosphate + H(+)</text>
        <dbReference type="Rhea" id="RHEA:19669"/>
        <dbReference type="ChEBI" id="CHEBI:15377"/>
        <dbReference type="ChEBI" id="CHEBI:15378"/>
        <dbReference type="ChEBI" id="CHEBI:37565"/>
        <dbReference type="ChEBI" id="CHEBI:43474"/>
        <dbReference type="ChEBI" id="CHEBI:58189"/>
        <dbReference type="EC" id="3.6.5.4"/>
    </reaction>
</comment>
<accession>A0A844FIY1</accession>
<gene>
    <name evidence="9 12" type="primary">ftsY</name>
    <name evidence="12" type="ORF">FYJ27_09140</name>
</gene>
<dbReference type="SMART" id="SM00963">
    <property type="entry name" value="SRP54_N"/>
    <property type="match status" value="1"/>
</dbReference>
<evidence type="ECO:0000256" key="7">
    <source>
        <dbReference type="ARBA" id="ARBA00023170"/>
    </source>
</evidence>
<dbReference type="GO" id="GO:0005047">
    <property type="term" value="F:signal recognition particle binding"/>
    <property type="evidence" value="ECO:0007669"/>
    <property type="project" value="TreeGrafter"/>
</dbReference>
<comment type="caution">
    <text evidence="12">The sequence shown here is derived from an EMBL/GenBank/DDBJ whole genome shotgun (WGS) entry which is preliminary data.</text>
</comment>
<dbReference type="HAMAP" id="MF_00920">
    <property type="entry name" value="FtsY"/>
    <property type="match status" value="1"/>
</dbReference>
<dbReference type="InterPro" id="IPR036225">
    <property type="entry name" value="SRP/SRP_N"/>
</dbReference>
<dbReference type="PANTHER" id="PTHR43134">
    <property type="entry name" value="SIGNAL RECOGNITION PARTICLE RECEPTOR SUBUNIT ALPHA"/>
    <property type="match status" value="1"/>
</dbReference>
<comment type="function">
    <text evidence="9">Involved in targeting and insertion of nascent membrane proteins into the cytoplasmic membrane. Acts as a receptor for the complex formed by the signal recognition particle (SRP) and the ribosome-nascent chain (RNC).</text>
</comment>
<evidence type="ECO:0000313" key="13">
    <source>
        <dbReference type="Proteomes" id="UP000462760"/>
    </source>
</evidence>
<dbReference type="Pfam" id="PF02881">
    <property type="entry name" value="SRP54_N"/>
    <property type="match status" value="1"/>
</dbReference>
<feature type="binding site" evidence="9">
    <location>
        <begin position="169"/>
        <end position="176"/>
    </location>
    <ligand>
        <name>GTP</name>
        <dbReference type="ChEBI" id="CHEBI:37565"/>
    </ligand>
</feature>
<feature type="coiled-coil region" evidence="10">
    <location>
        <begin position="107"/>
        <end position="139"/>
    </location>
</feature>
<evidence type="ECO:0000256" key="1">
    <source>
        <dbReference type="ARBA" id="ARBA00022475"/>
    </source>
</evidence>
<dbReference type="PANTHER" id="PTHR43134:SF1">
    <property type="entry name" value="SIGNAL RECOGNITION PARTICLE RECEPTOR SUBUNIT ALPHA"/>
    <property type="match status" value="1"/>
</dbReference>
<dbReference type="PROSITE" id="PS00300">
    <property type="entry name" value="SRP54"/>
    <property type="match status" value="1"/>
</dbReference>